<keyword evidence="6" id="KW-1185">Reference proteome</keyword>
<accession>A0A1J1J3X4</accession>
<name>A0A1J1J3X4_9DIPT</name>
<dbReference type="OrthoDB" id="10038011at2759"/>
<organism evidence="5 6">
    <name type="scientific">Clunio marinus</name>
    <dbReference type="NCBI Taxonomy" id="568069"/>
    <lineage>
        <taxon>Eukaryota</taxon>
        <taxon>Metazoa</taxon>
        <taxon>Ecdysozoa</taxon>
        <taxon>Arthropoda</taxon>
        <taxon>Hexapoda</taxon>
        <taxon>Insecta</taxon>
        <taxon>Pterygota</taxon>
        <taxon>Neoptera</taxon>
        <taxon>Endopterygota</taxon>
        <taxon>Diptera</taxon>
        <taxon>Nematocera</taxon>
        <taxon>Chironomoidea</taxon>
        <taxon>Chironomidae</taxon>
        <taxon>Clunio</taxon>
    </lineage>
</organism>
<reference evidence="5 6" key="1">
    <citation type="submission" date="2015-04" db="EMBL/GenBank/DDBJ databases">
        <authorList>
            <person name="Syromyatnikov M.Y."/>
            <person name="Popov V.N."/>
        </authorList>
    </citation>
    <scope>NUCLEOTIDE SEQUENCE [LARGE SCALE GENOMIC DNA]</scope>
</reference>
<sequence>MSCQKLIQEDPYVFTDTTSNSATLLQQSNSQIKYAPLNRQTIYSRQFEQHEPSIDSSESDILFRAQKEKSQMSKSNGNLNTSLVRPKKNGLKKEISAFAERKSSYTSPKVFKFLVTESFKAPNERCSDDHNVDDQNSIKIDHNSIKNSSQQSQKNQEYQKDTQEKLEPYQDFTNRSKTIKYGVCNDKYNMNQGKLKRLQVAIKRKLPLGKSDKETNFKTIKNSLKHEKHSNILYYRRWKKCMKPQNIIVESIPLLYDVETIHSFEHHPSLHLQSSALYNSCSRNICENRESSLLHKLSRDERLSQKKIQLSLRAQQFHTIQNFQVTERSKMKFCKTLLLLKYLDHTKREIFKRSQKTCLFNDCSKEAIVMTQYCNCHILCAKKEQKLIRQCCFLHENGEQCHIPVHDVAAKRAVCQKHESAVLNHQRTIDSIYLEKVNSIQGNRVANSSTITLLKNSKKKLSNINLLTPGQRQTIIIHPNDIKTKMFKASVQQPKSEVSASGSCQFIHQNSGNILASSQSTTYANKSTNDDLYLQKDLMTICENSYESSEDTGVGGLSENELMSHDVIGSLEMECSDELTKVLSSLATNTLDDILTEPLQTSRDDEEYLDRAIEEVSTVGIDQIAITAFDHLDGLGDMLEMMDDEEQRQMISAATNLISMSSMQNFLMNHDQDYTAMPSPMMS</sequence>
<dbReference type="Pfam" id="PF13891">
    <property type="entry name" value="zf-C3HC3H_KANSL2"/>
    <property type="match status" value="1"/>
</dbReference>
<dbReference type="EMBL" id="CVRI01000070">
    <property type="protein sequence ID" value="CRL07131.1"/>
    <property type="molecule type" value="Genomic_DNA"/>
</dbReference>
<comment type="subcellular location">
    <subcellularLocation>
        <location evidence="1">Nucleus</location>
    </subcellularLocation>
</comment>
<proteinExistence type="predicted"/>
<gene>
    <name evidence="5" type="ORF">CLUMA_CG020126</name>
</gene>
<evidence type="ECO:0000313" key="6">
    <source>
        <dbReference type="Proteomes" id="UP000183832"/>
    </source>
</evidence>
<evidence type="ECO:0000256" key="2">
    <source>
        <dbReference type="ARBA" id="ARBA00023242"/>
    </source>
</evidence>
<dbReference type="GO" id="GO:0005634">
    <property type="term" value="C:nucleus"/>
    <property type="evidence" value="ECO:0007669"/>
    <property type="project" value="UniProtKB-SubCell"/>
</dbReference>
<dbReference type="STRING" id="568069.A0A1J1J3X4"/>
<protein>
    <submittedName>
        <fullName evidence="5">CLUMA_CG020126, isoform A</fullName>
    </submittedName>
</protein>
<evidence type="ECO:0000259" key="4">
    <source>
        <dbReference type="Pfam" id="PF13891"/>
    </source>
</evidence>
<feature type="region of interest" description="Disordered" evidence="3">
    <location>
        <begin position="142"/>
        <end position="161"/>
    </location>
</feature>
<feature type="compositionally biased region" description="Low complexity" evidence="3">
    <location>
        <begin position="145"/>
        <end position="156"/>
    </location>
</feature>
<dbReference type="Proteomes" id="UP000183832">
    <property type="component" value="Unassembled WGS sequence"/>
</dbReference>
<feature type="domain" description="KANL2-like probable zinc-finger" evidence="4">
    <location>
        <begin position="358"/>
        <end position="418"/>
    </location>
</feature>
<dbReference type="AlphaFoldDB" id="A0A1J1J3X4"/>
<evidence type="ECO:0000313" key="5">
    <source>
        <dbReference type="EMBL" id="CRL07131.1"/>
    </source>
</evidence>
<evidence type="ECO:0000256" key="3">
    <source>
        <dbReference type="SAM" id="MobiDB-lite"/>
    </source>
</evidence>
<evidence type="ECO:0000256" key="1">
    <source>
        <dbReference type="ARBA" id="ARBA00004123"/>
    </source>
</evidence>
<keyword evidence="2" id="KW-0539">Nucleus</keyword>
<dbReference type="InterPro" id="IPR025927">
    <property type="entry name" value="Znf_KANL2-like"/>
</dbReference>